<gene>
    <name evidence="2" type="ORF">QE417_000059</name>
</gene>
<dbReference type="Pfam" id="PF12771">
    <property type="entry name" value="SusD-like_2"/>
    <property type="match status" value="1"/>
</dbReference>
<dbReference type="InterPro" id="IPR041662">
    <property type="entry name" value="SusD-like_2"/>
</dbReference>
<proteinExistence type="predicted"/>
<keyword evidence="1" id="KW-0732">Signal</keyword>
<accession>A0ABU3GPV0</accession>
<comment type="caution">
    <text evidence="2">The sequence shown here is derived from an EMBL/GenBank/DDBJ whole genome shotgun (WGS) entry which is preliminary data.</text>
</comment>
<feature type="chain" id="PRO_5045489446" description="SusD/RagB family nutrient-binding outer membrane lipoprotein" evidence="1">
    <location>
        <begin position="23"/>
        <end position="533"/>
    </location>
</feature>
<name>A0ABU3GPV0_9SPHI</name>
<evidence type="ECO:0008006" key="4">
    <source>
        <dbReference type="Google" id="ProtNLM"/>
    </source>
</evidence>
<dbReference type="PROSITE" id="PS51257">
    <property type="entry name" value="PROKAR_LIPOPROTEIN"/>
    <property type="match status" value="1"/>
</dbReference>
<dbReference type="Proteomes" id="UP001258315">
    <property type="component" value="Unassembled WGS sequence"/>
</dbReference>
<dbReference type="Gene3D" id="1.25.40.390">
    <property type="match status" value="1"/>
</dbReference>
<evidence type="ECO:0000313" key="3">
    <source>
        <dbReference type="Proteomes" id="UP001258315"/>
    </source>
</evidence>
<organism evidence="2 3">
    <name type="scientific">Mucilaginibacter terrae</name>
    <dbReference type="NCBI Taxonomy" id="1955052"/>
    <lineage>
        <taxon>Bacteria</taxon>
        <taxon>Pseudomonadati</taxon>
        <taxon>Bacteroidota</taxon>
        <taxon>Sphingobacteriia</taxon>
        <taxon>Sphingobacteriales</taxon>
        <taxon>Sphingobacteriaceae</taxon>
        <taxon>Mucilaginibacter</taxon>
    </lineage>
</organism>
<evidence type="ECO:0000256" key="1">
    <source>
        <dbReference type="SAM" id="SignalP"/>
    </source>
</evidence>
<protein>
    <recommendedName>
        <fullName evidence="4">SusD/RagB family nutrient-binding outer membrane lipoprotein</fullName>
    </recommendedName>
</protein>
<sequence>MKLINLLLILCLGVLVSCTKNFEELNTDPNQPTKVEPDFLLTSSIYNTLNLQGGDMNRVVLFNYTQYFSGFQGEFQRYTYNDASNNTNWSNTYIKCLQPVYQIELNYKDNPAYSNRVLIARIWKDYLFSNAVAMWGSIPMESSLQGNPSVPFTKEQDVYYKLLADLKNISDSLNVNGDKYTAGADKIYGGDVLKWKKFANTLRLKIALQISNDAPNGDPEAAKKAIQEIAQNEANTITSQAETAAATWGTTSDTWSYLYNYVTYNYTANKATIPVLCESLVYYTLPYGDPRITIYGQPAKQGPNAGKYFGQNISYGGGSQYAGNIVNPHTGLKQDDYSYIGTRFLKPNAEFVFISYAQSCLLKAEAALKGWWTNAAPQTYYYQGIGASFDRYGLTPAQATAYQNTPGIKWGTASDTTGRQAQFQDWMRICTSYVPAGDTYRQIIMQHWLATPNQGMDAWSLIRRTRVLDFEPQFATYDGNYAYVPQRILFPASEYATNGAEVKKAAQWLGGADNLFAKLWFALPNKPNPKLPY</sequence>
<dbReference type="SUPFAM" id="SSF48452">
    <property type="entry name" value="TPR-like"/>
    <property type="match status" value="1"/>
</dbReference>
<dbReference type="RefSeq" id="WP_311946748.1">
    <property type="nucleotide sequence ID" value="NZ_JAVLVU010000001.1"/>
</dbReference>
<dbReference type="EMBL" id="JAVLVU010000001">
    <property type="protein sequence ID" value="MDT3400987.1"/>
    <property type="molecule type" value="Genomic_DNA"/>
</dbReference>
<evidence type="ECO:0000313" key="2">
    <source>
        <dbReference type="EMBL" id="MDT3400987.1"/>
    </source>
</evidence>
<dbReference type="InterPro" id="IPR011990">
    <property type="entry name" value="TPR-like_helical_dom_sf"/>
</dbReference>
<reference evidence="3" key="1">
    <citation type="submission" date="2023-07" db="EMBL/GenBank/DDBJ databases">
        <title>Functional and genomic diversity of the sorghum phyllosphere microbiome.</title>
        <authorList>
            <person name="Shade A."/>
        </authorList>
    </citation>
    <scope>NUCLEOTIDE SEQUENCE [LARGE SCALE GENOMIC DNA]</scope>
    <source>
        <strain evidence="3">SORGH_AS_0422</strain>
    </source>
</reference>
<keyword evidence="3" id="KW-1185">Reference proteome</keyword>
<feature type="signal peptide" evidence="1">
    <location>
        <begin position="1"/>
        <end position="22"/>
    </location>
</feature>